<accession>A0A058Z1S6</accession>
<evidence type="ECO:0000313" key="2">
    <source>
        <dbReference type="EMBL" id="KCV67883.1"/>
    </source>
</evidence>
<organism evidence="2">
    <name type="scientific">Fonticula alba</name>
    <name type="common">Slime mold</name>
    <dbReference type="NCBI Taxonomy" id="691883"/>
    <lineage>
        <taxon>Eukaryota</taxon>
        <taxon>Rotosphaerida</taxon>
        <taxon>Fonticulaceae</taxon>
        <taxon>Fonticula</taxon>
    </lineage>
</organism>
<sequence>MSLQMPPSQGGQGPSPAAHDILSEEAALQASLDLLRIERLFASPPSRSGRPVQLFAQLLLTAGRRVTVRLDHILPRHRAVLHASVWLWALAERPGARGGGPASGDSSDEASRIIHFTLGDLVSNNHDFIWNTITNFNGADARPGPAYIAALIYSLLQPQPKAQTVHAERKCFAIRLLMGSMYSVQPMIEAFDAFFARRLPDRGSFEEILLRVDPDRYPLSAGEAVLEDFPRVRSRASTPTPSKRPRLGVRSPRAPVLAAAELELDFTDFHQPQGKASMHFLPTSARGSTGAVHLSAFQHFVELFADCALAELAAAYRCPGHFPLRTGALCRLVTRWHANSRYPDHLMGLLARAEHLPESLVRGLMRLLTGCLAVELLAGMPTKMTEMAALCLARADAADRAHLLSYVPIHAVRLELAERMFAHSHASLRPVCDVLAFRPLLAGRSTPSPAAAARLLFCDFCLESHATGPARAPALDASQAAILAHDSVAASAAETASLFLDAWFGHCTAFRQHFVSSIGPRVFNRTYPPRGLTLQECPHARTLLQRVRNLSSLHVAFAECLAAAARMLDSPAMTPAPRTATRDFPGALPPSTILSPEATRRHLGIADPFPPGWERRATAARAPNK</sequence>
<dbReference type="GeneID" id="20530337"/>
<protein>
    <submittedName>
        <fullName evidence="2">Uncharacterized protein</fullName>
    </submittedName>
</protein>
<proteinExistence type="predicted"/>
<keyword evidence="3" id="KW-1185">Reference proteome</keyword>
<evidence type="ECO:0000256" key="1">
    <source>
        <dbReference type="SAM" id="MobiDB-lite"/>
    </source>
</evidence>
<dbReference type="EMBL" id="KB932212">
    <property type="protein sequence ID" value="KCV67883.1"/>
    <property type="molecule type" value="Genomic_DNA"/>
</dbReference>
<dbReference type="RefSeq" id="XP_009497703.1">
    <property type="nucleotide sequence ID" value="XM_009499428.1"/>
</dbReference>
<dbReference type="Proteomes" id="UP000030693">
    <property type="component" value="Unassembled WGS sequence"/>
</dbReference>
<dbReference type="AlphaFoldDB" id="A0A058Z1S6"/>
<reference evidence="2" key="1">
    <citation type="submission" date="2013-04" db="EMBL/GenBank/DDBJ databases">
        <title>The Genome Sequence of Fonticula alba ATCC 38817.</title>
        <authorList>
            <consortium name="The Broad Institute Genomics Platform"/>
            <person name="Russ C."/>
            <person name="Cuomo C."/>
            <person name="Burger G."/>
            <person name="Gray M.W."/>
            <person name="Holland P.W.H."/>
            <person name="King N."/>
            <person name="Lang F.B.F."/>
            <person name="Roger A.J."/>
            <person name="Ruiz-Trillo I."/>
            <person name="Brown M."/>
            <person name="Walker B."/>
            <person name="Young S."/>
            <person name="Zeng Q."/>
            <person name="Gargeya S."/>
            <person name="Fitzgerald M."/>
            <person name="Haas B."/>
            <person name="Abouelleil A."/>
            <person name="Allen A.W."/>
            <person name="Alvarado L."/>
            <person name="Arachchi H.M."/>
            <person name="Berlin A.M."/>
            <person name="Chapman S.B."/>
            <person name="Gainer-Dewar J."/>
            <person name="Goldberg J."/>
            <person name="Griggs A."/>
            <person name="Gujja S."/>
            <person name="Hansen M."/>
            <person name="Howarth C."/>
            <person name="Imamovic A."/>
            <person name="Ireland A."/>
            <person name="Larimer J."/>
            <person name="McCowan C."/>
            <person name="Murphy C."/>
            <person name="Pearson M."/>
            <person name="Poon T.W."/>
            <person name="Priest M."/>
            <person name="Roberts A."/>
            <person name="Saif S."/>
            <person name="Shea T."/>
            <person name="Sisk P."/>
            <person name="Sykes S."/>
            <person name="Wortman J."/>
            <person name="Nusbaum C."/>
            <person name="Birren B."/>
        </authorList>
    </citation>
    <scope>NUCLEOTIDE SEQUENCE [LARGE SCALE GENOMIC DNA]</scope>
    <source>
        <strain evidence="2">ATCC 38817</strain>
    </source>
</reference>
<feature type="region of interest" description="Disordered" evidence="1">
    <location>
        <begin position="605"/>
        <end position="625"/>
    </location>
</feature>
<evidence type="ECO:0000313" key="3">
    <source>
        <dbReference type="Proteomes" id="UP000030693"/>
    </source>
</evidence>
<name>A0A058Z1S6_FONAL</name>
<gene>
    <name evidence="2" type="ORF">H696_05612</name>
</gene>